<dbReference type="EMBL" id="DOYJ01000092">
    <property type="protein sequence ID" value="HCB75129.1"/>
    <property type="molecule type" value="Genomic_DNA"/>
</dbReference>
<sequence length="111" mass="12301">MLVWLAAGDRYPLAPCLALTLQHRGSIVLRRETGGVLRRDDVLGRRGRSDAQWVGHWLIRLDALAGSVGCTRAILCEVPWRPDLFLPVEILRTRGACVRFIQCSSHEGGVA</sequence>
<accession>A0A3D0W9B0</accession>
<evidence type="ECO:0000313" key="2">
    <source>
        <dbReference type="Proteomes" id="UP000262699"/>
    </source>
</evidence>
<comment type="caution">
    <text evidence="1">The sequence shown here is derived from an EMBL/GenBank/DDBJ whole genome shotgun (WGS) entry which is preliminary data.</text>
</comment>
<evidence type="ECO:0000313" key="1">
    <source>
        <dbReference type="EMBL" id="HCB75129.1"/>
    </source>
</evidence>
<proteinExistence type="predicted"/>
<protein>
    <submittedName>
        <fullName evidence="1">Uncharacterized protein</fullName>
    </submittedName>
</protein>
<dbReference type="AlphaFoldDB" id="A0A3D0W9B0"/>
<dbReference type="Proteomes" id="UP000262699">
    <property type="component" value="Unassembled WGS sequence"/>
</dbReference>
<organism evidence="1 2">
    <name type="scientific">Sphingomonas bacterium</name>
    <dbReference type="NCBI Taxonomy" id="1895847"/>
    <lineage>
        <taxon>Bacteria</taxon>
        <taxon>Pseudomonadati</taxon>
        <taxon>Pseudomonadota</taxon>
        <taxon>Alphaproteobacteria</taxon>
        <taxon>Sphingomonadales</taxon>
        <taxon>Sphingomonadaceae</taxon>
        <taxon>Sphingomonas</taxon>
    </lineage>
</organism>
<gene>
    <name evidence="1" type="ORF">DEP91_03005</name>
</gene>
<name>A0A3D0W9B0_9SPHN</name>
<reference evidence="1 2" key="1">
    <citation type="journal article" date="2018" name="Nat. Biotechnol.">
        <title>A standardized bacterial taxonomy based on genome phylogeny substantially revises the tree of life.</title>
        <authorList>
            <person name="Parks D.H."/>
            <person name="Chuvochina M."/>
            <person name="Waite D.W."/>
            <person name="Rinke C."/>
            <person name="Skarshewski A."/>
            <person name="Chaumeil P.A."/>
            <person name="Hugenholtz P."/>
        </authorList>
    </citation>
    <scope>NUCLEOTIDE SEQUENCE [LARGE SCALE GENOMIC DNA]</scope>
    <source>
        <strain evidence="1">UBA9015</strain>
    </source>
</reference>